<protein>
    <submittedName>
        <fullName evidence="1">Uncharacterized protein</fullName>
    </submittedName>
</protein>
<accession>A0ACC2NG01</accession>
<keyword evidence="2" id="KW-1185">Reference proteome</keyword>
<dbReference type="EMBL" id="CM056743">
    <property type="protein sequence ID" value="KAJ8670135.1"/>
    <property type="molecule type" value="Genomic_DNA"/>
</dbReference>
<reference evidence="1" key="1">
    <citation type="submission" date="2023-04" db="EMBL/GenBank/DDBJ databases">
        <title>A chromosome-level genome assembly of the parasitoid wasp Eretmocerus hayati.</title>
        <authorList>
            <person name="Zhong Y."/>
            <person name="Liu S."/>
            <person name="Liu Y."/>
        </authorList>
    </citation>
    <scope>NUCLEOTIDE SEQUENCE</scope>
    <source>
        <strain evidence="1">ZJU_SS_LIU_2023</strain>
    </source>
</reference>
<dbReference type="Proteomes" id="UP001239111">
    <property type="component" value="Chromosome 3"/>
</dbReference>
<gene>
    <name evidence="1" type="ORF">QAD02_001394</name>
</gene>
<evidence type="ECO:0000313" key="1">
    <source>
        <dbReference type="EMBL" id="KAJ8670135.1"/>
    </source>
</evidence>
<proteinExistence type="predicted"/>
<name>A0ACC2NG01_9HYME</name>
<organism evidence="1 2">
    <name type="scientific">Eretmocerus hayati</name>
    <dbReference type="NCBI Taxonomy" id="131215"/>
    <lineage>
        <taxon>Eukaryota</taxon>
        <taxon>Metazoa</taxon>
        <taxon>Ecdysozoa</taxon>
        <taxon>Arthropoda</taxon>
        <taxon>Hexapoda</taxon>
        <taxon>Insecta</taxon>
        <taxon>Pterygota</taxon>
        <taxon>Neoptera</taxon>
        <taxon>Endopterygota</taxon>
        <taxon>Hymenoptera</taxon>
        <taxon>Apocrita</taxon>
        <taxon>Proctotrupomorpha</taxon>
        <taxon>Chalcidoidea</taxon>
        <taxon>Aphelinidae</taxon>
        <taxon>Aphelininae</taxon>
        <taxon>Eretmocerus</taxon>
    </lineage>
</organism>
<sequence>MLSVLKTVSKNLCLAPKPLLDGIPNLIAQQTRNTWVLKRMYPVPLHKKGCPGRRLKPKHYIYRKVINMNDEPMKPLSLILTQYVSGVGDPGDRVLLKHDQAYNEFLLPGKAVYDTELNREKYVQEKKTKAYSSLYVEAMVKFLSQFCLLVRMNIENPWVLEKWHIKTCFRHAKVMVPEDAITMPSHEISGPNLDNEGKEFYVTVTINKREEVKVRCRLFHDTSDVLAKIEHQPNFHLAPGEPIFPEDKEILDSMPRPAWEKKQSRVAQ</sequence>
<evidence type="ECO:0000313" key="2">
    <source>
        <dbReference type="Proteomes" id="UP001239111"/>
    </source>
</evidence>
<comment type="caution">
    <text evidence="1">The sequence shown here is derived from an EMBL/GenBank/DDBJ whole genome shotgun (WGS) entry which is preliminary data.</text>
</comment>